<reference evidence="8" key="1">
    <citation type="submission" date="2020-10" db="EMBL/GenBank/DDBJ databases">
        <authorList>
            <person name="Gilroy R."/>
        </authorList>
    </citation>
    <scope>NUCLEOTIDE SEQUENCE</scope>
    <source>
        <strain evidence="8">6919</strain>
    </source>
</reference>
<dbReference type="PANTHER" id="PTHR23359">
    <property type="entry name" value="NUCLEOTIDE KINASE"/>
    <property type="match status" value="1"/>
</dbReference>
<sequence length="193" mass="21200">MFNIVIFGAPGSGKGTQSENLISHYGLFHISTGEVLRDNIARGTELGKIADTYISDGKLIPDDLMISILADILDNTPEAKNGVIFDGFPRTINQAGALKEMLAERGARVDAVVGLEVDEDELIDRLIKRGKESGRSDDNLETIKKRLKVYHSQTQPLRDYYMKEGTYLPIKGVGTVEGIFESIKAAIKEKCGK</sequence>
<evidence type="ECO:0000313" key="8">
    <source>
        <dbReference type="EMBL" id="MBO8475845.1"/>
    </source>
</evidence>
<feature type="binding site" evidence="5">
    <location>
        <begin position="11"/>
        <end position="16"/>
    </location>
    <ligand>
        <name>ATP</name>
        <dbReference type="ChEBI" id="CHEBI:30616"/>
    </ligand>
</feature>
<dbReference type="InterPro" id="IPR000850">
    <property type="entry name" value="Adenylat/UMP-CMP_kin"/>
</dbReference>
<dbReference type="InterPro" id="IPR033690">
    <property type="entry name" value="Adenylat_kinase_CS"/>
</dbReference>
<evidence type="ECO:0000256" key="4">
    <source>
        <dbReference type="ARBA" id="ARBA00022777"/>
    </source>
</evidence>
<dbReference type="InterPro" id="IPR027417">
    <property type="entry name" value="P-loop_NTPase"/>
</dbReference>
<dbReference type="GO" id="GO:0005737">
    <property type="term" value="C:cytoplasm"/>
    <property type="evidence" value="ECO:0007669"/>
    <property type="project" value="UniProtKB-SubCell"/>
</dbReference>
<comment type="caution">
    <text evidence="5">Lacks conserved residue(s) required for the propagation of feature annotation.</text>
</comment>
<keyword evidence="3 5" id="KW-0547">Nucleotide-binding</keyword>
<name>A0A9D9IP40_9BACT</name>
<dbReference type="Gene3D" id="3.40.50.300">
    <property type="entry name" value="P-loop containing nucleotide triphosphate hydrolases"/>
    <property type="match status" value="1"/>
</dbReference>
<evidence type="ECO:0000256" key="2">
    <source>
        <dbReference type="ARBA" id="ARBA00022727"/>
    </source>
</evidence>
<feature type="binding site" evidence="5">
    <location>
        <position position="37"/>
    </location>
    <ligand>
        <name>AMP</name>
        <dbReference type="ChEBI" id="CHEBI:456215"/>
    </ligand>
</feature>
<dbReference type="NCBIfam" id="NF011105">
    <property type="entry name" value="PRK14532.1"/>
    <property type="match status" value="1"/>
</dbReference>
<dbReference type="PROSITE" id="PS00113">
    <property type="entry name" value="ADENYLATE_KINASE"/>
    <property type="match status" value="1"/>
</dbReference>
<comment type="catalytic activity">
    <reaction evidence="5 7">
        <text>AMP + ATP = 2 ADP</text>
        <dbReference type="Rhea" id="RHEA:12973"/>
        <dbReference type="ChEBI" id="CHEBI:30616"/>
        <dbReference type="ChEBI" id="CHEBI:456215"/>
        <dbReference type="ChEBI" id="CHEBI:456216"/>
        <dbReference type="EC" id="2.7.4.3"/>
    </reaction>
</comment>
<evidence type="ECO:0000313" key="9">
    <source>
        <dbReference type="Proteomes" id="UP000823598"/>
    </source>
</evidence>
<dbReference type="PRINTS" id="PR00094">
    <property type="entry name" value="ADENYLTKNASE"/>
</dbReference>
<evidence type="ECO:0000256" key="5">
    <source>
        <dbReference type="HAMAP-Rule" id="MF_00235"/>
    </source>
</evidence>
<proteinExistence type="inferred from homology"/>
<organism evidence="8 9">
    <name type="scientific">Candidatus Limisoma faecipullorum</name>
    <dbReference type="NCBI Taxonomy" id="2840854"/>
    <lineage>
        <taxon>Bacteria</taxon>
        <taxon>Pseudomonadati</taxon>
        <taxon>Bacteroidota</taxon>
        <taxon>Bacteroidia</taxon>
        <taxon>Bacteroidales</taxon>
        <taxon>Candidatus Limisoma</taxon>
    </lineage>
</organism>
<evidence type="ECO:0000256" key="7">
    <source>
        <dbReference type="RuleBase" id="RU003331"/>
    </source>
</evidence>
<feature type="binding site" evidence="5">
    <location>
        <position position="94"/>
    </location>
    <ligand>
        <name>AMP</name>
        <dbReference type="ChEBI" id="CHEBI:456215"/>
    </ligand>
</feature>
<dbReference type="EMBL" id="JADIMC010000032">
    <property type="protein sequence ID" value="MBO8475845.1"/>
    <property type="molecule type" value="Genomic_DNA"/>
</dbReference>
<comment type="domain">
    <text evidence="5">Consists of three domains, a large central CORE domain and two small peripheral domains, NMPbind and LID, which undergo movements during catalysis. The LID domain closes over the site of phosphoryl transfer upon ATP binding. Assembling and dissambling the active center during each catalytic cycle provides an effective means to prevent ATP hydrolysis.</text>
</comment>
<dbReference type="HAMAP" id="MF_00235">
    <property type="entry name" value="Adenylate_kinase_Adk"/>
    <property type="match status" value="1"/>
</dbReference>
<feature type="binding site" evidence="5">
    <location>
        <position position="129"/>
    </location>
    <ligand>
        <name>ATP</name>
        <dbReference type="ChEBI" id="CHEBI:30616"/>
    </ligand>
</feature>
<dbReference type="GO" id="GO:0004017">
    <property type="term" value="F:AMP kinase activity"/>
    <property type="evidence" value="ECO:0007669"/>
    <property type="project" value="UniProtKB-UniRule"/>
</dbReference>
<dbReference type="GO" id="GO:0005524">
    <property type="term" value="F:ATP binding"/>
    <property type="evidence" value="ECO:0007669"/>
    <property type="project" value="UniProtKB-UniRule"/>
</dbReference>
<feature type="binding site" evidence="5">
    <location>
        <begin position="58"/>
        <end position="60"/>
    </location>
    <ligand>
        <name>AMP</name>
        <dbReference type="ChEBI" id="CHEBI:456215"/>
    </ligand>
</feature>
<evidence type="ECO:0000256" key="6">
    <source>
        <dbReference type="RuleBase" id="RU003330"/>
    </source>
</evidence>
<feature type="region of interest" description="NMP" evidence="5">
    <location>
        <begin position="31"/>
        <end position="60"/>
    </location>
</feature>
<dbReference type="AlphaFoldDB" id="A0A9D9IP40"/>
<comment type="subunit">
    <text evidence="5 7">Monomer.</text>
</comment>
<dbReference type="Pfam" id="PF00406">
    <property type="entry name" value="ADK"/>
    <property type="match status" value="1"/>
</dbReference>
<protein>
    <recommendedName>
        <fullName evidence="5 7">Adenylate kinase</fullName>
        <shortName evidence="5">AK</shortName>
        <ecNumber evidence="5 7">2.7.4.3</ecNumber>
    </recommendedName>
    <alternativeName>
        <fullName evidence="5">ATP-AMP transphosphorylase</fullName>
    </alternativeName>
    <alternativeName>
        <fullName evidence="5">ATP:AMP phosphotransferase</fullName>
    </alternativeName>
    <alternativeName>
        <fullName evidence="5">Adenylate monophosphate kinase</fullName>
    </alternativeName>
</protein>
<comment type="function">
    <text evidence="5">Catalyzes the reversible transfer of the terminal phosphate group between ATP and AMP. Plays an important role in cellular energy homeostasis and in adenine nucleotide metabolism.</text>
</comment>
<feature type="binding site" evidence="5">
    <location>
        <position position="146"/>
    </location>
    <ligand>
        <name>AMP</name>
        <dbReference type="ChEBI" id="CHEBI:456215"/>
    </ligand>
</feature>
<comment type="pathway">
    <text evidence="5">Purine metabolism; AMP biosynthesis via salvage pathway; AMP from ADP: step 1/1.</text>
</comment>
<dbReference type="NCBIfam" id="NF011100">
    <property type="entry name" value="PRK14527.1"/>
    <property type="match status" value="1"/>
</dbReference>
<comment type="similarity">
    <text evidence="5 6">Belongs to the adenylate kinase family.</text>
</comment>
<dbReference type="NCBIfam" id="NF001381">
    <property type="entry name" value="PRK00279.1-3"/>
    <property type="match status" value="1"/>
</dbReference>
<reference evidence="8" key="2">
    <citation type="journal article" date="2021" name="PeerJ">
        <title>Extensive microbial diversity within the chicken gut microbiome revealed by metagenomics and culture.</title>
        <authorList>
            <person name="Gilroy R."/>
            <person name="Ravi A."/>
            <person name="Getino M."/>
            <person name="Pursley I."/>
            <person name="Horton D.L."/>
            <person name="Alikhan N.F."/>
            <person name="Baker D."/>
            <person name="Gharbi K."/>
            <person name="Hall N."/>
            <person name="Watson M."/>
            <person name="Adriaenssens E.M."/>
            <person name="Foster-Nyarko E."/>
            <person name="Jarju S."/>
            <person name="Secka A."/>
            <person name="Antonio M."/>
            <person name="Oren A."/>
            <person name="Chaudhuri R.R."/>
            <person name="La Ragione R."/>
            <person name="Hildebrand F."/>
            <person name="Pallen M.J."/>
        </authorList>
    </citation>
    <scope>NUCLEOTIDE SEQUENCE</scope>
    <source>
        <strain evidence="8">6919</strain>
    </source>
</reference>
<keyword evidence="5 7" id="KW-0067">ATP-binding</keyword>
<dbReference type="SUPFAM" id="SSF52540">
    <property type="entry name" value="P-loop containing nucleoside triphosphate hydrolases"/>
    <property type="match status" value="1"/>
</dbReference>
<evidence type="ECO:0000256" key="1">
    <source>
        <dbReference type="ARBA" id="ARBA00022679"/>
    </source>
</evidence>
<feature type="binding site" evidence="5">
    <location>
        <position position="32"/>
    </location>
    <ligand>
        <name>AMP</name>
        <dbReference type="ChEBI" id="CHEBI:456215"/>
    </ligand>
</feature>
<feature type="binding site" evidence="5">
    <location>
        <position position="174"/>
    </location>
    <ligand>
        <name>ATP</name>
        <dbReference type="ChEBI" id="CHEBI:30616"/>
    </ligand>
</feature>
<keyword evidence="2 5" id="KW-0545">Nucleotide biosynthesis</keyword>
<feature type="binding site" evidence="5">
    <location>
        <begin position="87"/>
        <end position="90"/>
    </location>
    <ligand>
        <name>AMP</name>
        <dbReference type="ChEBI" id="CHEBI:456215"/>
    </ligand>
</feature>
<dbReference type="Proteomes" id="UP000823598">
    <property type="component" value="Unassembled WGS sequence"/>
</dbReference>
<comment type="caution">
    <text evidence="8">The sequence shown here is derived from an EMBL/GenBank/DDBJ whole genome shotgun (WGS) entry which is preliminary data.</text>
</comment>
<accession>A0A9D9IP40</accession>
<comment type="subcellular location">
    <subcellularLocation>
        <location evidence="5 7">Cytoplasm</location>
    </subcellularLocation>
</comment>
<dbReference type="EC" id="2.7.4.3" evidence="5 7"/>
<dbReference type="CDD" id="cd01428">
    <property type="entry name" value="ADK"/>
    <property type="match status" value="1"/>
</dbReference>
<evidence type="ECO:0000256" key="3">
    <source>
        <dbReference type="ARBA" id="ARBA00022741"/>
    </source>
</evidence>
<gene>
    <name evidence="5" type="primary">adk</name>
    <name evidence="8" type="ORF">IAB88_02495</name>
</gene>
<keyword evidence="4 5" id="KW-0418">Kinase</keyword>
<feature type="binding site" evidence="5">
    <location>
        <position position="135"/>
    </location>
    <ligand>
        <name>AMP</name>
        <dbReference type="ChEBI" id="CHEBI:456215"/>
    </ligand>
</feature>
<dbReference type="GO" id="GO:0044209">
    <property type="term" value="P:AMP salvage"/>
    <property type="evidence" value="ECO:0007669"/>
    <property type="project" value="UniProtKB-UniRule"/>
</dbReference>
<keyword evidence="5" id="KW-0963">Cytoplasm</keyword>
<keyword evidence="1 5" id="KW-0808">Transferase</keyword>